<dbReference type="OrthoDB" id="9804333at2"/>
<dbReference type="Proteomes" id="UP000319578">
    <property type="component" value="Unassembled WGS sequence"/>
</dbReference>
<dbReference type="SUPFAM" id="SSF89550">
    <property type="entry name" value="PHP domain-like"/>
    <property type="match status" value="1"/>
</dbReference>
<dbReference type="RefSeq" id="WP_049742904.1">
    <property type="nucleotide sequence ID" value="NZ_BJON01000025.1"/>
</dbReference>
<sequence length="334" mass="36607">MNWHPFELHTHTPHSDGRHSLAEMAREAKQRGLAGLALTDHNTISGLAERVAVEEETEIVIIQGMEWTTFYGHMVTLGLKGYADWRDLGPDDIHKGIERVHSQGGLVGIAHPYALGSPICTGCHWDYRISDWNDVDYIEVWHETFPSIRMHNQPSLELWEGLLDQGFQICATSGRDWHGSKAGDGPEAATFLGLPSSEKLSEAGALQAIRSGAVSISMGPLLLCQVVLAGKSYGLGETVSIRDAAESQEATVAVSLDLRVRPGAWTLEPQPLSIILRSNLGNMAEVKLEPGEVEATCQLPVHGLKWLRADLFGVFHGVGTKIAFTNPVYFMNEK</sequence>
<dbReference type="PANTHER" id="PTHR42924:SF3">
    <property type="entry name" value="POLYMERASE_HISTIDINOL PHOSPHATASE N-TERMINAL DOMAIN-CONTAINING PROTEIN"/>
    <property type="match status" value="1"/>
</dbReference>
<dbReference type="NCBIfam" id="NF038032">
    <property type="entry name" value="CehA_McbA_metalo"/>
    <property type="match status" value="1"/>
</dbReference>
<reference evidence="4" key="1">
    <citation type="submission" date="2015-07" db="EMBL/GenBank/DDBJ databases">
        <title>Genome sequencing project for genomic taxonomy and phylogenomics of Bacillus-like bacteria.</title>
        <authorList>
            <person name="Liu B."/>
            <person name="Wang J."/>
            <person name="Zhu Y."/>
            <person name="Liu G."/>
            <person name="Chen Q."/>
            <person name="Chen Z."/>
            <person name="Lan J."/>
            <person name="Che J."/>
            <person name="Ge C."/>
            <person name="Shi H."/>
            <person name="Pan Z."/>
            <person name="Liu X."/>
        </authorList>
    </citation>
    <scope>NUCLEOTIDE SEQUENCE [LARGE SCALE GENOMIC DNA]</scope>
    <source>
        <strain evidence="4">DSM 9887</strain>
    </source>
</reference>
<dbReference type="PANTHER" id="PTHR42924">
    <property type="entry name" value="EXONUCLEASE"/>
    <property type="match status" value="1"/>
</dbReference>
<dbReference type="PATRIC" id="fig|54915.3.peg.386"/>
<evidence type="ECO:0000313" key="4">
    <source>
        <dbReference type="Proteomes" id="UP000036834"/>
    </source>
</evidence>
<dbReference type="InterPro" id="IPR003141">
    <property type="entry name" value="Pol/His_phosphatase_N"/>
</dbReference>
<dbReference type="SMART" id="SM00481">
    <property type="entry name" value="POLIIIAc"/>
    <property type="match status" value="1"/>
</dbReference>
<dbReference type="InterPro" id="IPR004013">
    <property type="entry name" value="PHP_dom"/>
</dbReference>
<reference evidence="3" key="2">
    <citation type="submission" date="2015-07" db="EMBL/GenBank/DDBJ databases">
        <title>MeaNS - Measles Nucleotide Surveillance Program.</title>
        <authorList>
            <person name="Tran T."/>
            <person name="Druce J."/>
        </authorList>
    </citation>
    <scope>NUCLEOTIDE SEQUENCE</scope>
    <source>
        <strain evidence="3">DSM 9887</strain>
    </source>
</reference>
<dbReference type="Pfam" id="PF02811">
    <property type="entry name" value="PHP"/>
    <property type="match status" value="1"/>
</dbReference>
<dbReference type="GO" id="GO:0004534">
    <property type="term" value="F:5'-3' RNA exonuclease activity"/>
    <property type="evidence" value="ECO:0007669"/>
    <property type="project" value="TreeGrafter"/>
</dbReference>
<protein>
    <recommendedName>
        <fullName evidence="1">Polymerase/histidinol phosphatase N-terminal domain-containing protein</fullName>
    </recommendedName>
</protein>
<comment type="caution">
    <text evidence="3">The sequence shown here is derived from an EMBL/GenBank/DDBJ whole genome shotgun (WGS) entry which is preliminary data.</text>
</comment>
<proteinExistence type="predicted"/>
<accession>A0A0K9YIH9</accession>
<keyword evidence="5" id="KW-1185">Reference proteome</keyword>
<evidence type="ECO:0000313" key="2">
    <source>
        <dbReference type="EMBL" id="GED72107.1"/>
    </source>
</evidence>
<dbReference type="AlphaFoldDB" id="A0A0K9YIH9"/>
<reference evidence="2 5" key="3">
    <citation type="submission" date="2019-06" db="EMBL/GenBank/DDBJ databases">
        <title>Whole genome shotgun sequence of Brevibacillus reuszeri NBRC 15719.</title>
        <authorList>
            <person name="Hosoyama A."/>
            <person name="Uohara A."/>
            <person name="Ohji S."/>
            <person name="Ichikawa N."/>
        </authorList>
    </citation>
    <scope>NUCLEOTIDE SEQUENCE [LARGE SCALE GENOMIC DNA]</scope>
    <source>
        <strain evidence="2 5">NBRC 15719</strain>
    </source>
</reference>
<evidence type="ECO:0000259" key="1">
    <source>
        <dbReference type="SMART" id="SM00481"/>
    </source>
</evidence>
<evidence type="ECO:0000313" key="5">
    <source>
        <dbReference type="Proteomes" id="UP000319578"/>
    </source>
</evidence>
<dbReference type="GO" id="GO:0035312">
    <property type="term" value="F:5'-3' DNA exonuclease activity"/>
    <property type="evidence" value="ECO:0007669"/>
    <property type="project" value="TreeGrafter"/>
</dbReference>
<dbReference type="InterPro" id="IPR016195">
    <property type="entry name" value="Pol/histidinol_Pase-like"/>
</dbReference>
<dbReference type="EMBL" id="LGIQ01000020">
    <property type="protein sequence ID" value="KNB68493.1"/>
    <property type="molecule type" value="Genomic_DNA"/>
</dbReference>
<dbReference type="STRING" id="54915.ADS79_34035"/>
<dbReference type="InterPro" id="IPR052018">
    <property type="entry name" value="PHP_domain"/>
</dbReference>
<dbReference type="Gene3D" id="3.20.20.140">
    <property type="entry name" value="Metal-dependent hydrolases"/>
    <property type="match status" value="1"/>
</dbReference>
<gene>
    <name evidence="3" type="ORF">ADS79_34035</name>
    <name evidence="2" type="ORF">BRE01_58090</name>
</gene>
<name>A0A0K9YIH9_9BACL</name>
<dbReference type="EMBL" id="BJON01000025">
    <property type="protein sequence ID" value="GED72107.1"/>
    <property type="molecule type" value="Genomic_DNA"/>
</dbReference>
<evidence type="ECO:0000313" key="3">
    <source>
        <dbReference type="EMBL" id="KNB68493.1"/>
    </source>
</evidence>
<organism evidence="3 4">
    <name type="scientific">Brevibacillus reuszeri</name>
    <dbReference type="NCBI Taxonomy" id="54915"/>
    <lineage>
        <taxon>Bacteria</taxon>
        <taxon>Bacillati</taxon>
        <taxon>Bacillota</taxon>
        <taxon>Bacilli</taxon>
        <taxon>Bacillales</taxon>
        <taxon>Paenibacillaceae</taxon>
        <taxon>Brevibacillus</taxon>
    </lineage>
</organism>
<feature type="domain" description="Polymerase/histidinol phosphatase N-terminal" evidence="1">
    <location>
        <begin position="6"/>
        <end position="71"/>
    </location>
</feature>
<dbReference type="Proteomes" id="UP000036834">
    <property type="component" value="Unassembled WGS sequence"/>
</dbReference>